<dbReference type="AlphaFoldDB" id="A9NZ56"/>
<dbReference type="GO" id="GO:0098552">
    <property type="term" value="C:side of membrane"/>
    <property type="evidence" value="ECO:0007669"/>
    <property type="project" value="UniProtKB-KW"/>
</dbReference>
<evidence type="ECO:0000313" key="11">
    <source>
        <dbReference type="EMBL" id="ABK25917.1"/>
    </source>
</evidence>
<feature type="chain" id="PRO_5002741845" description="FAS1 domain-containing protein" evidence="9">
    <location>
        <begin position="27"/>
        <end position="276"/>
    </location>
</feature>
<dbReference type="PROSITE" id="PS50213">
    <property type="entry name" value="FAS1"/>
    <property type="match status" value="1"/>
</dbReference>
<comment type="function">
    <text evidence="7">May be a cell surface adhesion protein.</text>
</comment>
<dbReference type="GO" id="GO:0005886">
    <property type="term" value="C:plasma membrane"/>
    <property type="evidence" value="ECO:0007669"/>
    <property type="project" value="UniProtKB-SubCell"/>
</dbReference>
<dbReference type="PANTHER" id="PTHR32077">
    <property type="entry name" value="FASCICLIN-LIKE ARABINOGALACTAN PROTEIN"/>
    <property type="match status" value="1"/>
</dbReference>
<keyword evidence="4" id="KW-0336">GPI-anchor</keyword>
<dbReference type="GO" id="GO:0009834">
    <property type="term" value="P:plant-type secondary cell wall biogenesis"/>
    <property type="evidence" value="ECO:0007669"/>
    <property type="project" value="TreeGrafter"/>
</dbReference>
<keyword evidence="3" id="KW-1003">Cell membrane</keyword>
<evidence type="ECO:0000256" key="7">
    <source>
        <dbReference type="ARBA" id="ARBA00024686"/>
    </source>
</evidence>
<dbReference type="PANTHER" id="PTHR32077:SF65">
    <property type="entry name" value="FASCICLIN-LIKE ARABINOGALACTAN PROTEIN 11"/>
    <property type="match status" value="1"/>
</dbReference>
<reference evidence="11" key="1">
    <citation type="journal article" date="2008" name="BMC Genomics">
        <title>A conifer genomics resource of 200,000 spruce (Picea spp.) ESTs and 6,464 high-quality, sequence-finished full-length cDNAs for Sitka spruce (Picea sitchensis).</title>
        <authorList>
            <person name="Ralph S.G."/>
            <person name="Chun H.J."/>
            <person name="Kolosova N."/>
            <person name="Cooper D."/>
            <person name="Oddy C."/>
            <person name="Ritland C.E."/>
            <person name="Kirkpatrick R."/>
            <person name="Moore R."/>
            <person name="Barber S."/>
            <person name="Holt R.A."/>
            <person name="Jones S.J."/>
            <person name="Marra M.A."/>
            <person name="Douglas C.J."/>
            <person name="Ritland K."/>
            <person name="Bohlmann J."/>
        </authorList>
    </citation>
    <scope>NUCLEOTIDE SEQUENCE</scope>
    <source>
        <tissue evidence="11">Green portion of the leader tissue</tissue>
    </source>
</reference>
<dbReference type="InterPro" id="IPR045003">
    <property type="entry name" value="FLA_A"/>
</dbReference>
<dbReference type="SUPFAM" id="SSF82153">
    <property type="entry name" value="FAS1 domain"/>
    <property type="match status" value="1"/>
</dbReference>
<protein>
    <recommendedName>
        <fullName evidence="10">FAS1 domain-containing protein</fullName>
    </recommendedName>
</protein>
<dbReference type="SMART" id="SM00554">
    <property type="entry name" value="FAS1"/>
    <property type="match status" value="1"/>
</dbReference>
<feature type="region of interest" description="Disordered" evidence="8">
    <location>
        <begin position="214"/>
        <end position="242"/>
    </location>
</feature>
<evidence type="ECO:0000256" key="9">
    <source>
        <dbReference type="SAM" id="SignalP"/>
    </source>
</evidence>
<sequence length="276" mass="29137">MESLKMALFNGLALVMMLLISAEAQGEDINIVNLATAPASAPFSSPPVSAPAPAPHYVNVSNVLEQAGQFKTFLSLIAGTQAETQLQTQANNTQQGLTLFAPLDGAFSSLRPQYKAMLSKLTDEQKTSLVEYHAVPMFYTLGQFQTLSNPLSTMGSYKFNVSAFGAQVNVSTGLVNAPLTSSIFSQAPVAVYEVNKVLLPEEIFGLPIPSPAPSPTPVSAPTPALSPSAGVQSPLSSSDHTNGAAHTWHLNAKDLAIQSGLAMFGFLFLLLNQQCV</sequence>
<evidence type="ECO:0000256" key="1">
    <source>
        <dbReference type="ARBA" id="ARBA00004609"/>
    </source>
</evidence>
<evidence type="ECO:0000256" key="6">
    <source>
        <dbReference type="ARBA" id="ARBA00023136"/>
    </source>
</evidence>
<evidence type="ECO:0000256" key="8">
    <source>
        <dbReference type="SAM" id="MobiDB-lite"/>
    </source>
</evidence>
<dbReference type="InterPro" id="IPR036378">
    <property type="entry name" value="FAS1_dom_sf"/>
</dbReference>
<dbReference type="InterPro" id="IPR000782">
    <property type="entry name" value="FAS1_domain"/>
</dbReference>
<evidence type="ECO:0000256" key="3">
    <source>
        <dbReference type="ARBA" id="ARBA00022475"/>
    </source>
</evidence>
<feature type="compositionally biased region" description="Polar residues" evidence="8">
    <location>
        <begin position="230"/>
        <end position="241"/>
    </location>
</feature>
<keyword evidence="5 9" id="KW-0732">Signal</keyword>
<feature type="signal peptide" evidence="9">
    <location>
        <begin position="1"/>
        <end position="26"/>
    </location>
</feature>
<feature type="domain" description="FAS1" evidence="10">
    <location>
        <begin position="57"/>
        <end position="198"/>
    </location>
</feature>
<evidence type="ECO:0000256" key="5">
    <source>
        <dbReference type="ARBA" id="ARBA00022729"/>
    </source>
</evidence>
<keyword evidence="4" id="KW-0325">Glycoprotein</keyword>
<evidence type="ECO:0000259" key="10">
    <source>
        <dbReference type="PROSITE" id="PS50213"/>
    </source>
</evidence>
<proteinExistence type="evidence at transcript level"/>
<dbReference type="Gene3D" id="2.30.180.10">
    <property type="entry name" value="FAS1 domain"/>
    <property type="match status" value="1"/>
</dbReference>
<keyword evidence="4" id="KW-0449">Lipoprotein</keyword>
<organism evidence="11">
    <name type="scientific">Picea sitchensis</name>
    <name type="common">Sitka spruce</name>
    <name type="synonym">Pinus sitchensis</name>
    <dbReference type="NCBI Taxonomy" id="3332"/>
    <lineage>
        <taxon>Eukaryota</taxon>
        <taxon>Viridiplantae</taxon>
        <taxon>Streptophyta</taxon>
        <taxon>Embryophyta</taxon>
        <taxon>Tracheophyta</taxon>
        <taxon>Spermatophyta</taxon>
        <taxon>Pinopsida</taxon>
        <taxon>Pinidae</taxon>
        <taxon>Conifers I</taxon>
        <taxon>Pinales</taxon>
        <taxon>Pinaceae</taxon>
        <taxon>Picea</taxon>
    </lineage>
</organism>
<accession>A9NZ56</accession>
<name>A9NZ56_PICSI</name>
<dbReference type="Pfam" id="PF02469">
    <property type="entry name" value="Fasciclin"/>
    <property type="match status" value="1"/>
</dbReference>
<dbReference type="EMBL" id="EF086659">
    <property type="protein sequence ID" value="ABK25917.1"/>
    <property type="molecule type" value="mRNA"/>
</dbReference>
<evidence type="ECO:0000256" key="4">
    <source>
        <dbReference type="ARBA" id="ARBA00022622"/>
    </source>
</evidence>
<evidence type="ECO:0000256" key="2">
    <source>
        <dbReference type="ARBA" id="ARBA00007843"/>
    </source>
</evidence>
<keyword evidence="6" id="KW-0472">Membrane</keyword>
<comment type="similarity">
    <text evidence="2">Belongs to the fasciclin-like AGP family.</text>
</comment>
<comment type="subcellular location">
    <subcellularLocation>
        <location evidence="1">Cell membrane</location>
        <topology evidence="1">Lipid-anchor</topology>
        <topology evidence="1">GPI-anchor</topology>
    </subcellularLocation>
</comment>